<dbReference type="AlphaFoldDB" id="A0ABD1TT63"/>
<organism evidence="2 3">
    <name type="scientific">Forsythia ovata</name>
    <dbReference type="NCBI Taxonomy" id="205694"/>
    <lineage>
        <taxon>Eukaryota</taxon>
        <taxon>Viridiplantae</taxon>
        <taxon>Streptophyta</taxon>
        <taxon>Embryophyta</taxon>
        <taxon>Tracheophyta</taxon>
        <taxon>Spermatophyta</taxon>
        <taxon>Magnoliopsida</taxon>
        <taxon>eudicotyledons</taxon>
        <taxon>Gunneridae</taxon>
        <taxon>Pentapetalae</taxon>
        <taxon>asterids</taxon>
        <taxon>lamiids</taxon>
        <taxon>Lamiales</taxon>
        <taxon>Oleaceae</taxon>
        <taxon>Forsythieae</taxon>
        <taxon>Forsythia</taxon>
    </lineage>
</organism>
<accession>A0ABD1TT63</accession>
<dbReference type="Proteomes" id="UP001604277">
    <property type="component" value="Unassembled WGS sequence"/>
</dbReference>
<sequence>MSPLNPKIGEHALSLPKLSDWSNYSLIFSIHHSQPQLFTEFLSPPLSAASYTPMAASKAELHHFSPPLARKEAAVLKTQTPPPLRSGKGEDQEKSEANEELVQKTEWRN</sequence>
<feature type="region of interest" description="Disordered" evidence="1">
    <location>
        <begin position="76"/>
        <end position="109"/>
    </location>
</feature>
<dbReference type="EMBL" id="JBFOLJ010000008">
    <property type="protein sequence ID" value="KAL2515919.1"/>
    <property type="molecule type" value="Genomic_DNA"/>
</dbReference>
<feature type="compositionally biased region" description="Basic and acidic residues" evidence="1">
    <location>
        <begin position="87"/>
        <end position="109"/>
    </location>
</feature>
<evidence type="ECO:0000256" key="1">
    <source>
        <dbReference type="SAM" id="MobiDB-lite"/>
    </source>
</evidence>
<evidence type="ECO:0000313" key="2">
    <source>
        <dbReference type="EMBL" id="KAL2515919.1"/>
    </source>
</evidence>
<reference evidence="3" key="1">
    <citation type="submission" date="2024-07" db="EMBL/GenBank/DDBJ databases">
        <title>Two chromosome-level genome assemblies of Korean endemic species Abeliophyllum distichum and Forsythia ovata (Oleaceae).</title>
        <authorList>
            <person name="Jang H."/>
        </authorList>
    </citation>
    <scope>NUCLEOTIDE SEQUENCE [LARGE SCALE GENOMIC DNA]</scope>
</reference>
<name>A0ABD1TT63_9LAMI</name>
<evidence type="ECO:0000313" key="3">
    <source>
        <dbReference type="Proteomes" id="UP001604277"/>
    </source>
</evidence>
<proteinExistence type="predicted"/>
<protein>
    <submittedName>
        <fullName evidence="2">Uncharacterized protein</fullName>
    </submittedName>
</protein>
<gene>
    <name evidence="2" type="ORF">Fot_29890</name>
</gene>
<comment type="caution">
    <text evidence="2">The sequence shown here is derived from an EMBL/GenBank/DDBJ whole genome shotgun (WGS) entry which is preliminary data.</text>
</comment>
<keyword evidence="3" id="KW-1185">Reference proteome</keyword>